<keyword evidence="4 5" id="KW-0238">DNA-binding</keyword>
<evidence type="ECO:0000313" key="8">
    <source>
        <dbReference type="EMBL" id="MED6233127.1"/>
    </source>
</evidence>
<evidence type="ECO:0000313" key="9">
    <source>
        <dbReference type="Proteomes" id="UP001345963"/>
    </source>
</evidence>
<name>A0ABU7A535_9TELE</name>
<evidence type="ECO:0000256" key="4">
    <source>
        <dbReference type="ARBA" id="ARBA00023125"/>
    </source>
</evidence>
<evidence type="ECO:0000256" key="6">
    <source>
        <dbReference type="SAM" id="MobiDB-lite"/>
    </source>
</evidence>
<evidence type="ECO:0000256" key="5">
    <source>
        <dbReference type="PROSITE-ProRule" id="PRU00309"/>
    </source>
</evidence>
<dbReference type="SUPFAM" id="SSF57716">
    <property type="entry name" value="Glucocorticoid receptor-like (DNA-binding domain)"/>
    <property type="match status" value="1"/>
</dbReference>
<keyword evidence="3" id="KW-0862">Zinc</keyword>
<evidence type="ECO:0000256" key="1">
    <source>
        <dbReference type="ARBA" id="ARBA00022723"/>
    </source>
</evidence>
<sequence length="131" mass="14438">MLNDTQLSALSGEHQPVSSLTLAGEPPAAPRFAAKKGGSHRRSLPGVVKSRLPPSRCASPVAGLDITFPDKQRKSELHKLWVKQCRHQPEPSCAARICSAHFLPDDINRILKRAHVKERAVPQCFKLPDHL</sequence>
<dbReference type="PROSITE" id="PS50950">
    <property type="entry name" value="ZF_THAP"/>
    <property type="match status" value="1"/>
</dbReference>
<dbReference type="InterPro" id="IPR006612">
    <property type="entry name" value="THAP_Znf"/>
</dbReference>
<evidence type="ECO:0000259" key="7">
    <source>
        <dbReference type="PROSITE" id="PS50950"/>
    </source>
</evidence>
<dbReference type="Pfam" id="PF05485">
    <property type="entry name" value="THAP"/>
    <property type="match status" value="1"/>
</dbReference>
<dbReference type="EMBL" id="JAHUTI010001821">
    <property type="protein sequence ID" value="MED6233127.1"/>
    <property type="molecule type" value="Genomic_DNA"/>
</dbReference>
<accession>A0ABU7A535</accession>
<organism evidence="8 9">
    <name type="scientific">Ataeniobius toweri</name>
    <dbReference type="NCBI Taxonomy" id="208326"/>
    <lineage>
        <taxon>Eukaryota</taxon>
        <taxon>Metazoa</taxon>
        <taxon>Chordata</taxon>
        <taxon>Craniata</taxon>
        <taxon>Vertebrata</taxon>
        <taxon>Euteleostomi</taxon>
        <taxon>Actinopterygii</taxon>
        <taxon>Neopterygii</taxon>
        <taxon>Teleostei</taxon>
        <taxon>Neoteleostei</taxon>
        <taxon>Acanthomorphata</taxon>
        <taxon>Ovalentaria</taxon>
        <taxon>Atherinomorphae</taxon>
        <taxon>Cyprinodontiformes</taxon>
        <taxon>Goodeidae</taxon>
        <taxon>Ataeniobius</taxon>
    </lineage>
</organism>
<feature type="compositionally biased region" description="Basic residues" evidence="6">
    <location>
        <begin position="33"/>
        <end position="43"/>
    </location>
</feature>
<keyword evidence="2 5" id="KW-0863">Zinc-finger</keyword>
<reference evidence="8 9" key="1">
    <citation type="submission" date="2021-07" db="EMBL/GenBank/DDBJ databases">
        <authorList>
            <person name="Palmer J.M."/>
        </authorList>
    </citation>
    <scope>NUCLEOTIDE SEQUENCE [LARGE SCALE GENOMIC DNA]</scope>
    <source>
        <strain evidence="8 9">AT_MEX2019</strain>
        <tissue evidence="8">Muscle</tissue>
    </source>
</reference>
<feature type="domain" description="THAP-type" evidence="7">
    <location>
        <begin position="48"/>
        <end position="125"/>
    </location>
</feature>
<protein>
    <recommendedName>
        <fullName evidence="7">THAP-type domain-containing protein</fullName>
    </recommendedName>
</protein>
<evidence type="ECO:0000256" key="3">
    <source>
        <dbReference type="ARBA" id="ARBA00022833"/>
    </source>
</evidence>
<keyword evidence="1" id="KW-0479">Metal-binding</keyword>
<keyword evidence="9" id="KW-1185">Reference proteome</keyword>
<gene>
    <name evidence="8" type="ORF">ATANTOWER_007133</name>
</gene>
<feature type="region of interest" description="Disordered" evidence="6">
    <location>
        <begin position="1"/>
        <end position="52"/>
    </location>
</feature>
<dbReference type="Proteomes" id="UP001345963">
    <property type="component" value="Unassembled WGS sequence"/>
</dbReference>
<comment type="caution">
    <text evidence="8">The sequence shown here is derived from an EMBL/GenBank/DDBJ whole genome shotgun (WGS) entry which is preliminary data.</text>
</comment>
<proteinExistence type="predicted"/>
<evidence type="ECO:0000256" key="2">
    <source>
        <dbReference type="ARBA" id="ARBA00022771"/>
    </source>
</evidence>